<proteinExistence type="predicted"/>
<comment type="caution">
    <text evidence="1">The sequence shown here is derived from an EMBL/GenBank/DDBJ whole genome shotgun (WGS) entry which is preliminary data.</text>
</comment>
<dbReference type="AlphaFoldDB" id="A0AAD7GA28"/>
<accession>A0AAD7GA28</accession>
<dbReference type="Proteomes" id="UP001221757">
    <property type="component" value="Unassembled WGS sequence"/>
</dbReference>
<gene>
    <name evidence="1" type="ORF">B0H17DRAFT_1209412</name>
</gene>
<protein>
    <submittedName>
        <fullName evidence="1">Uncharacterized protein</fullName>
    </submittedName>
</protein>
<dbReference type="EMBL" id="JARKIE010000182">
    <property type="protein sequence ID" value="KAJ7670310.1"/>
    <property type="molecule type" value="Genomic_DNA"/>
</dbReference>
<reference evidence="1" key="1">
    <citation type="submission" date="2023-03" db="EMBL/GenBank/DDBJ databases">
        <title>Massive genome expansion in bonnet fungi (Mycena s.s.) driven by repeated elements and novel gene families across ecological guilds.</title>
        <authorList>
            <consortium name="Lawrence Berkeley National Laboratory"/>
            <person name="Harder C.B."/>
            <person name="Miyauchi S."/>
            <person name="Viragh M."/>
            <person name="Kuo A."/>
            <person name="Thoen E."/>
            <person name="Andreopoulos B."/>
            <person name="Lu D."/>
            <person name="Skrede I."/>
            <person name="Drula E."/>
            <person name="Henrissat B."/>
            <person name="Morin E."/>
            <person name="Kohler A."/>
            <person name="Barry K."/>
            <person name="LaButti K."/>
            <person name="Morin E."/>
            <person name="Salamov A."/>
            <person name="Lipzen A."/>
            <person name="Mereny Z."/>
            <person name="Hegedus B."/>
            <person name="Baldrian P."/>
            <person name="Stursova M."/>
            <person name="Weitz H."/>
            <person name="Taylor A."/>
            <person name="Grigoriev I.V."/>
            <person name="Nagy L.G."/>
            <person name="Martin F."/>
            <person name="Kauserud H."/>
        </authorList>
    </citation>
    <scope>NUCLEOTIDE SEQUENCE</scope>
    <source>
        <strain evidence="1">CBHHK067</strain>
    </source>
</reference>
<evidence type="ECO:0000313" key="2">
    <source>
        <dbReference type="Proteomes" id="UP001221757"/>
    </source>
</evidence>
<evidence type="ECO:0000313" key="1">
    <source>
        <dbReference type="EMBL" id="KAJ7670310.1"/>
    </source>
</evidence>
<sequence length="133" mass="14751">MAPSPRSATIASSGPRRSWWRRLSADFTVLGEKPVERSPVPATVPGRSALHRKIPRSSLRPALKRCSHIQSDDSASSRSCSPSLSIDIKVVIPNGTEIGGDLCEEAPIRKVRFEEEKEWEEPAWSDFMVRLAV</sequence>
<keyword evidence="2" id="KW-1185">Reference proteome</keyword>
<name>A0AAD7GA28_MYCRO</name>
<organism evidence="1 2">
    <name type="scientific">Mycena rosella</name>
    <name type="common">Pink bonnet</name>
    <name type="synonym">Agaricus rosellus</name>
    <dbReference type="NCBI Taxonomy" id="1033263"/>
    <lineage>
        <taxon>Eukaryota</taxon>
        <taxon>Fungi</taxon>
        <taxon>Dikarya</taxon>
        <taxon>Basidiomycota</taxon>
        <taxon>Agaricomycotina</taxon>
        <taxon>Agaricomycetes</taxon>
        <taxon>Agaricomycetidae</taxon>
        <taxon>Agaricales</taxon>
        <taxon>Marasmiineae</taxon>
        <taxon>Mycenaceae</taxon>
        <taxon>Mycena</taxon>
    </lineage>
</organism>